<evidence type="ECO:0000313" key="2">
    <source>
        <dbReference type="Proteomes" id="UP000789759"/>
    </source>
</evidence>
<dbReference type="EMBL" id="CAJVQA010010062">
    <property type="protein sequence ID" value="CAG8692749.1"/>
    <property type="molecule type" value="Genomic_DNA"/>
</dbReference>
<gene>
    <name evidence="1" type="ORF">CPELLU_LOCUS11392</name>
</gene>
<evidence type="ECO:0000313" key="1">
    <source>
        <dbReference type="EMBL" id="CAG8692749.1"/>
    </source>
</evidence>
<dbReference type="AlphaFoldDB" id="A0A9N9HHV3"/>
<proteinExistence type="predicted"/>
<dbReference type="OrthoDB" id="2445069at2759"/>
<comment type="caution">
    <text evidence="1">The sequence shown here is derived from an EMBL/GenBank/DDBJ whole genome shotgun (WGS) entry which is preliminary data.</text>
</comment>
<name>A0A9N9HHV3_9GLOM</name>
<keyword evidence="2" id="KW-1185">Reference proteome</keyword>
<sequence length="164" mass="18725">MTLPLSINAIFDIEEEDMDISDGSDNEFDDVLDRMLDATNGAGQIWETVDDDNITEEGTSGTERSKTYNLHVEEYVEWIEGLEKSGLSYIKHDCQAQIGTRKKNQWSERWYCHRYGTYESTAGKDTMKKPRLVQKETKKCGCKSYITVTLPIGSIMTVYPSTRS</sequence>
<organism evidence="1 2">
    <name type="scientific">Cetraspora pellucida</name>
    <dbReference type="NCBI Taxonomy" id="1433469"/>
    <lineage>
        <taxon>Eukaryota</taxon>
        <taxon>Fungi</taxon>
        <taxon>Fungi incertae sedis</taxon>
        <taxon>Mucoromycota</taxon>
        <taxon>Glomeromycotina</taxon>
        <taxon>Glomeromycetes</taxon>
        <taxon>Diversisporales</taxon>
        <taxon>Gigasporaceae</taxon>
        <taxon>Cetraspora</taxon>
    </lineage>
</organism>
<reference evidence="1" key="1">
    <citation type="submission" date="2021-06" db="EMBL/GenBank/DDBJ databases">
        <authorList>
            <person name="Kallberg Y."/>
            <person name="Tangrot J."/>
            <person name="Rosling A."/>
        </authorList>
    </citation>
    <scope>NUCLEOTIDE SEQUENCE</scope>
    <source>
        <strain evidence="1">FL966</strain>
    </source>
</reference>
<accession>A0A9N9HHV3</accession>
<protein>
    <submittedName>
        <fullName evidence="1">6735_t:CDS:1</fullName>
    </submittedName>
</protein>
<dbReference type="Proteomes" id="UP000789759">
    <property type="component" value="Unassembled WGS sequence"/>
</dbReference>